<accession>X1TAA8</accession>
<dbReference type="PANTHER" id="PTHR42783:SF3">
    <property type="entry name" value="GLUTAMATE SYNTHASE [NADPH] SMALL CHAIN-RELATED"/>
    <property type="match status" value="1"/>
</dbReference>
<gene>
    <name evidence="2" type="ORF">S12H4_14825</name>
</gene>
<dbReference type="AlphaFoldDB" id="X1TAA8"/>
<dbReference type="PRINTS" id="PR00368">
    <property type="entry name" value="FADPNR"/>
</dbReference>
<name>X1TAA8_9ZZZZ</name>
<reference evidence="2" key="1">
    <citation type="journal article" date="2014" name="Front. Microbiol.">
        <title>High frequency of phylogenetically diverse reductive dehalogenase-homologous genes in deep subseafloor sedimentary metagenomes.</title>
        <authorList>
            <person name="Kawai M."/>
            <person name="Futagami T."/>
            <person name="Toyoda A."/>
            <person name="Takaki Y."/>
            <person name="Nishi S."/>
            <person name="Hori S."/>
            <person name="Arai W."/>
            <person name="Tsubouchi T."/>
            <person name="Morono Y."/>
            <person name="Uchiyama I."/>
            <person name="Ito T."/>
            <person name="Fujiyama A."/>
            <person name="Inagaki F."/>
            <person name="Takami H."/>
        </authorList>
    </citation>
    <scope>NUCLEOTIDE SEQUENCE</scope>
    <source>
        <strain evidence="2">Expedition CK06-06</strain>
    </source>
</reference>
<evidence type="ECO:0000259" key="1">
    <source>
        <dbReference type="Pfam" id="PF07992"/>
    </source>
</evidence>
<sequence length="258" mass="28469">EYRLPKKILDTEIEWIIDIGIEVKLNAEIGKNIKVQELLNGRYDAVYLAIGAAASRRLGIKDEYETEGVVKGIVFLRDIQLRGLPTLKGKVIVVGGGNTAIDAARSAGRLGAENVKVVYRRSINEMPAHYSEIEAAKEEGVEFIFLTNPKSILTSGNRIRGIECLKMRLEKAQANERPRPVPIPDSEYLLSCDYLIIAIGQEVEESFFHNLPECQRERWGTIKVDDNTLETSLKGVFAGGDAVTGPSTAVSAIASQKR</sequence>
<dbReference type="SUPFAM" id="SSF51971">
    <property type="entry name" value="Nucleotide-binding domain"/>
    <property type="match status" value="1"/>
</dbReference>
<evidence type="ECO:0000313" key="2">
    <source>
        <dbReference type="EMBL" id="GAI84460.1"/>
    </source>
</evidence>
<proteinExistence type="predicted"/>
<dbReference type="InterPro" id="IPR023753">
    <property type="entry name" value="FAD/NAD-binding_dom"/>
</dbReference>
<dbReference type="GO" id="GO:0016491">
    <property type="term" value="F:oxidoreductase activity"/>
    <property type="evidence" value="ECO:0007669"/>
    <property type="project" value="InterPro"/>
</dbReference>
<comment type="caution">
    <text evidence="2">The sequence shown here is derived from an EMBL/GenBank/DDBJ whole genome shotgun (WGS) entry which is preliminary data.</text>
</comment>
<dbReference type="PANTHER" id="PTHR42783">
    <property type="entry name" value="GLUTAMATE SYNTHASE [NADPH] SMALL CHAIN"/>
    <property type="match status" value="1"/>
</dbReference>
<dbReference type="Gene3D" id="3.50.50.60">
    <property type="entry name" value="FAD/NAD(P)-binding domain"/>
    <property type="match status" value="2"/>
</dbReference>
<dbReference type="InterPro" id="IPR036188">
    <property type="entry name" value="FAD/NAD-bd_sf"/>
</dbReference>
<dbReference type="Pfam" id="PF07992">
    <property type="entry name" value="Pyr_redox_2"/>
    <property type="match status" value="1"/>
</dbReference>
<feature type="domain" description="FAD/NAD(P)-binding" evidence="1">
    <location>
        <begin position="36"/>
        <end position="254"/>
    </location>
</feature>
<dbReference type="PRINTS" id="PR00469">
    <property type="entry name" value="PNDRDTASEII"/>
</dbReference>
<dbReference type="EMBL" id="BARW01007082">
    <property type="protein sequence ID" value="GAI84460.1"/>
    <property type="molecule type" value="Genomic_DNA"/>
</dbReference>
<protein>
    <recommendedName>
        <fullName evidence="1">FAD/NAD(P)-binding domain-containing protein</fullName>
    </recommendedName>
</protein>
<feature type="non-terminal residue" evidence="2">
    <location>
        <position position="1"/>
    </location>
</feature>
<organism evidence="2">
    <name type="scientific">marine sediment metagenome</name>
    <dbReference type="NCBI Taxonomy" id="412755"/>
    <lineage>
        <taxon>unclassified sequences</taxon>
        <taxon>metagenomes</taxon>
        <taxon>ecological metagenomes</taxon>
    </lineage>
</organism>